<evidence type="ECO:0000313" key="5">
    <source>
        <dbReference type="EMBL" id="KAK7477967.1"/>
    </source>
</evidence>
<dbReference type="FunFam" id="3.30.70.330:FF:000169">
    <property type="entry name" value="protein alan shepard isoform X4"/>
    <property type="match status" value="1"/>
</dbReference>
<reference evidence="5 6" key="1">
    <citation type="journal article" date="2023" name="Sci. Data">
        <title>Genome assembly of the Korean intertidal mud-creeper Batillaria attramentaria.</title>
        <authorList>
            <person name="Patra A.K."/>
            <person name="Ho P.T."/>
            <person name="Jun S."/>
            <person name="Lee S.J."/>
            <person name="Kim Y."/>
            <person name="Won Y.J."/>
        </authorList>
    </citation>
    <scope>NUCLEOTIDE SEQUENCE [LARGE SCALE GENOMIC DNA]</scope>
    <source>
        <strain evidence="5">Wonlab-2016</strain>
    </source>
</reference>
<dbReference type="Pfam" id="PF00076">
    <property type="entry name" value="RRM_1"/>
    <property type="match status" value="1"/>
</dbReference>
<organism evidence="5 6">
    <name type="scientific">Batillaria attramentaria</name>
    <dbReference type="NCBI Taxonomy" id="370345"/>
    <lineage>
        <taxon>Eukaryota</taxon>
        <taxon>Metazoa</taxon>
        <taxon>Spiralia</taxon>
        <taxon>Lophotrochozoa</taxon>
        <taxon>Mollusca</taxon>
        <taxon>Gastropoda</taxon>
        <taxon>Caenogastropoda</taxon>
        <taxon>Sorbeoconcha</taxon>
        <taxon>Cerithioidea</taxon>
        <taxon>Batillariidae</taxon>
        <taxon>Batillaria</taxon>
    </lineage>
</organism>
<evidence type="ECO:0000313" key="6">
    <source>
        <dbReference type="Proteomes" id="UP001519460"/>
    </source>
</evidence>
<dbReference type="InterPro" id="IPR000504">
    <property type="entry name" value="RRM_dom"/>
</dbReference>
<comment type="caution">
    <text evidence="5">The sequence shown here is derived from an EMBL/GenBank/DDBJ whole genome shotgun (WGS) entry which is preliminary data.</text>
</comment>
<gene>
    <name evidence="5" type="ORF">BaRGS_00030796</name>
</gene>
<evidence type="ECO:0000259" key="4">
    <source>
        <dbReference type="PROSITE" id="PS50102"/>
    </source>
</evidence>
<dbReference type="InterPro" id="IPR002343">
    <property type="entry name" value="Hud_Sxl_RNA"/>
</dbReference>
<feature type="non-terminal residue" evidence="5">
    <location>
        <position position="1"/>
    </location>
</feature>
<keyword evidence="2 3" id="KW-0694">RNA-binding</keyword>
<dbReference type="Proteomes" id="UP001519460">
    <property type="component" value="Unassembled WGS sequence"/>
</dbReference>
<dbReference type="EMBL" id="JACVVK020000337">
    <property type="protein sequence ID" value="KAK7477967.1"/>
    <property type="molecule type" value="Genomic_DNA"/>
</dbReference>
<dbReference type="PANTHER" id="PTHR24012">
    <property type="entry name" value="RNA BINDING PROTEIN"/>
    <property type="match status" value="1"/>
</dbReference>
<evidence type="ECO:0000256" key="1">
    <source>
        <dbReference type="ARBA" id="ARBA00022737"/>
    </source>
</evidence>
<evidence type="ECO:0000256" key="3">
    <source>
        <dbReference type="PROSITE-ProRule" id="PRU00176"/>
    </source>
</evidence>
<evidence type="ECO:0000256" key="2">
    <source>
        <dbReference type="ARBA" id="ARBA00022884"/>
    </source>
</evidence>
<accession>A0ABD0JSJ6</accession>
<dbReference type="AlphaFoldDB" id="A0ABD0JSJ6"/>
<dbReference type="Gene3D" id="3.30.70.330">
    <property type="match status" value="1"/>
</dbReference>
<protein>
    <recommendedName>
        <fullName evidence="4">RRM domain-containing protein</fullName>
    </recommendedName>
</protein>
<proteinExistence type="predicted"/>
<dbReference type="SMART" id="SM00360">
    <property type="entry name" value="RRM"/>
    <property type="match status" value="1"/>
</dbReference>
<dbReference type="PROSITE" id="PS50102">
    <property type="entry name" value="RRM"/>
    <property type="match status" value="1"/>
</dbReference>
<name>A0ABD0JSJ6_9CAEN</name>
<dbReference type="InterPro" id="IPR035979">
    <property type="entry name" value="RBD_domain_sf"/>
</dbReference>
<dbReference type="CDD" id="cd12244">
    <property type="entry name" value="RRM2_MSSP"/>
    <property type="match status" value="1"/>
</dbReference>
<dbReference type="InterPro" id="IPR012677">
    <property type="entry name" value="Nucleotide-bd_a/b_plait_sf"/>
</dbReference>
<dbReference type="SUPFAM" id="SSF54928">
    <property type="entry name" value="RNA-binding domain, RBD"/>
    <property type="match status" value="1"/>
</dbReference>
<keyword evidence="1" id="KW-0677">Repeat</keyword>
<dbReference type="PRINTS" id="PR00961">
    <property type="entry name" value="HUDSXLRNA"/>
</dbReference>
<keyword evidence="6" id="KW-1185">Reference proteome</keyword>
<feature type="domain" description="RRM" evidence="4">
    <location>
        <begin position="7"/>
        <end position="86"/>
    </location>
</feature>
<dbReference type="GO" id="GO:0003723">
    <property type="term" value="F:RNA binding"/>
    <property type="evidence" value="ECO:0007669"/>
    <property type="project" value="UniProtKB-UniRule"/>
</dbReference>
<sequence>QQEQDPTNLYIANLPMHFTEKHLENMFHEYGTVISTRILRKPDGFSRCVGFARMESKDKCEQIINAFNSKLISGCTEPLLVKFADSGNKKKNQQQKMFMGRDDALQLPYEQHAALAANLNAMATPTLLPTGILPRYSSVATTPVTTYQVSSNPGWMPQYIMQPQMPHNLDVAEMVVHARTKSHSVRNQWTILSLFSFQTNACMIDASVLAVCTFETQTENRKPTHMQMVYVTGTRDSSLGAPRRVCRCFGSRNCPDVTSPLPTLAHPHPAILSGISTGSCLALSPIAPPQGK</sequence>